<keyword evidence="2" id="KW-0479">Metal-binding</keyword>
<dbReference type="EMBL" id="JBJUIK010000001">
    <property type="protein sequence ID" value="KAL3536678.1"/>
    <property type="molecule type" value="Genomic_DNA"/>
</dbReference>
<evidence type="ECO:0000256" key="3">
    <source>
        <dbReference type="ARBA" id="ARBA00022833"/>
    </source>
</evidence>
<evidence type="ECO:0000313" key="6">
    <source>
        <dbReference type="EMBL" id="KAL3536678.1"/>
    </source>
</evidence>
<sequence>MNKNGDSLIQSRLYCCFKCRNVIAIQDDIVAKDFVAGKFRAFLFSHVANVMNGPAVDRTMITGRHKVSDVWCSDCLEKLGWKYEKVYAEAHSYKLGKTVLIRSKIDSAY</sequence>
<dbReference type="Proteomes" id="UP001630127">
    <property type="component" value="Unassembled WGS sequence"/>
</dbReference>
<evidence type="ECO:0000256" key="1">
    <source>
        <dbReference type="ARBA" id="ARBA00005613"/>
    </source>
</evidence>
<evidence type="ECO:0000259" key="5">
    <source>
        <dbReference type="PROSITE" id="PS51792"/>
    </source>
</evidence>
<dbReference type="PROSITE" id="PS51792">
    <property type="entry name" value="YIPPEE"/>
    <property type="match status" value="1"/>
</dbReference>
<proteinExistence type="inferred from homology"/>
<dbReference type="InterPro" id="IPR004910">
    <property type="entry name" value="Yippee/Mis18/Cereblon"/>
</dbReference>
<comment type="caution">
    <text evidence="6">The sequence shown here is derived from an EMBL/GenBank/DDBJ whole genome shotgun (WGS) entry which is preliminary data.</text>
</comment>
<gene>
    <name evidence="6" type="ORF">ACH5RR_000044</name>
</gene>
<dbReference type="PANTHER" id="PTHR13848">
    <property type="entry name" value="PROTEIN YIPPEE-LIKE CG15309-RELATED"/>
    <property type="match status" value="1"/>
</dbReference>
<comment type="similarity">
    <text evidence="1 4">Belongs to the yippee family.</text>
</comment>
<protein>
    <recommendedName>
        <fullName evidence="4">Protein yippee-like</fullName>
    </recommendedName>
</protein>
<keyword evidence="7" id="KW-1185">Reference proteome</keyword>
<dbReference type="Pfam" id="PF03226">
    <property type="entry name" value="Yippee-Mis18"/>
    <property type="match status" value="1"/>
</dbReference>
<organism evidence="6 7">
    <name type="scientific">Cinchona calisaya</name>
    <dbReference type="NCBI Taxonomy" id="153742"/>
    <lineage>
        <taxon>Eukaryota</taxon>
        <taxon>Viridiplantae</taxon>
        <taxon>Streptophyta</taxon>
        <taxon>Embryophyta</taxon>
        <taxon>Tracheophyta</taxon>
        <taxon>Spermatophyta</taxon>
        <taxon>Magnoliopsida</taxon>
        <taxon>eudicotyledons</taxon>
        <taxon>Gunneridae</taxon>
        <taxon>Pentapetalae</taxon>
        <taxon>asterids</taxon>
        <taxon>lamiids</taxon>
        <taxon>Gentianales</taxon>
        <taxon>Rubiaceae</taxon>
        <taxon>Cinchonoideae</taxon>
        <taxon>Cinchoneae</taxon>
        <taxon>Cinchona</taxon>
    </lineage>
</organism>
<keyword evidence="3" id="KW-0862">Zinc</keyword>
<evidence type="ECO:0000313" key="7">
    <source>
        <dbReference type="Proteomes" id="UP001630127"/>
    </source>
</evidence>
<dbReference type="InterPro" id="IPR039058">
    <property type="entry name" value="Yippee_fam"/>
</dbReference>
<dbReference type="GO" id="GO:0046872">
    <property type="term" value="F:metal ion binding"/>
    <property type="evidence" value="ECO:0007669"/>
    <property type="project" value="UniProtKB-KW"/>
</dbReference>
<dbReference type="InterPro" id="IPR034751">
    <property type="entry name" value="Yippee"/>
</dbReference>
<evidence type="ECO:0000256" key="4">
    <source>
        <dbReference type="RuleBase" id="RU110713"/>
    </source>
</evidence>
<reference evidence="6 7" key="1">
    <citation type="submission" date="2024-11" db="EMBL/GenBank/DDBJ databases">
        <title>A near-complete genome assembly of Cinchona calisaya.</title>
        <authorList>
            <person name="Lian D.C."/>
            <person name="Zhao X.W."/>
            <person name="Wei L."/>
        </authorList>
    </citation>
    <scope>NUCLEOTIDE SEQUENCE [LARGE SCALE GENOMIC DNA]</scope>
    <source>
        <tissue evidence="6">Nenye</tissue>
    </source>
</reference>
<name>A0ABD3AZM9_9GENT</name>
<feature type="domain" description="Yippee" evidence="5">
    <location>
        <begin position="12"/>
        <end position="109"/>
    </location>
</feature>
<dbReference type="AlphaFoldDB" id="A0ABD3AZM9"/>
<evidence type="ECO:0000256" key="2">
    <source>
        <dbReference type="ARBA" id="ARBA00022723"/>
    </source>
</evidence>
<accession>A0ABD3AZM9</accession>